<comment type="caution">
    <text evidence="2">The sequence shown here is derived from an EMBL/GenBank/DDBJ whole genome shotgun (WGS) entry which is preliminary data.</text>
</comment>
<accession>A0ABW5DB20</accession>
<evidence type="ECO:0000313" key="3">
    <source>
        <dbReference type="Proteomes" id="UP001597375"/>
    </source>
</evidence>
<protein>
    <submittedName>
        <fullName evidence="2">Uncharacterized protein</fullName>
    </submittedName>
</protein>
<evidence type="ECO:0000313" key="2">
    <source>
        <dbReference type="EMBL" id="MFD2257688.1"/>
    </source>
</evidence>
<organism evidence="2 3">
    <name type="scientific">Luteolibacter algae</name>
    <dbReference type="NCBI Taxonomy" id="454151"/>
    <lineage>
        <taxon>Bacteria</taxon>
        <taxon>Pseudomonadati</taxon>
        <taxon>Verrucomicrobiota</taxon>
        <taxon>Verrucomicrobiia</taxon>
        <taxon>Verrucomicrobiales</taxon>
        <taxon>Verrucomicrobiaceae</taxon>
        <taxon>Luteolibacter</taxon>
    </lineage>
</organism>
<keyword evidence="3" id="KW-1185">Reference proteome</keyword>
<feature type="region of interest" description="Disordered" evidence="1">
    <location>
        <begin position="1"/>
        <end position="128"/>
    </location>
</feature>
<gene>
    <name evidence="2" type="ORF">ACFSSA_13475</name>
</gene>
<reference evidence="3" key="1">
    <citation type="journal article" date="2019" name="Int. J. Syst. Evol. Microbiol.">
        <title>The Global Catalogue of Microorganisms (GCM) 10K type strain sequencing project: providing services to taxonomists for standard genome sequencing and annotation.</title>
        <authorList>
            <consortium name="The Broad Institute Genomics Platform"/>
            <consortium name="The Broad Institute Genome Sequencing Center for Infectious Disease"/>
            <person name="Wu L."/>
            <person name="Ma J."/>
        </authorList>
    </citation>
    <scope>NUCLEOTIDE SEQUENCE [LARGE SCALE GENOMIC DNA]</scope>
    <source>
        <strain evidence="3">CGMCC 4.7106</strain>
    </source>
</reference>
<dbReference type="RefSeq" id="WP_386821026.1">
    <property type="nucleotide sequence ID" value="NZ_JBHUIT010000031.1"/>
</dbReference>
<sequence>MDEPPDHEEPDREDGKAPGKPPKPVLEPRNKPKTPVHTAGFPSPTGPGMGTSGVARPTHERNSPQKTPADEKKDRMAAMLQKSDEQMAKSIQGLENEHKRDRERLAEEYENRPEDEKRKAMDDLQEKQQEQMDLTIENLNRNKELGAERIRLTEEFNKAHDGKSMGRDGR</sequence>
<feature type="compositionally biased region" description="Basic and acidic residues" evidence="1">
    <location>
        <begin position="95"/>
        <end position="128"/>
    </location>
</feature>
<dbReference type="Proteomes" id="UP001597375">
    <property type="component" value="Unassembled WGS sequence"/>
</dbReference>
<feature type="compositionally biased region" description="Basic and acidic residues" evidence="1">
    <location>
        <begin position="57"/>
        <end position="87"/>
    </location>
</feature>
<proteinExistence type="predicted"/>
<feature type="compositionally biased region" description="Basic and acidic residues" evidence="1">
    <location>
        <begin position="7"/>
        <end position="17"/>
    </location>
</feature>
<evidence type="ECO:0000256" key="1">
    <source>
        <dbReference type="SAM" id="MobiDB-lite"/>
    </source>
</evidence>
<name>A0ABW5DB20_9BACT</name>
<dbReference type="EMBL" id="JBHUIT010000031">
    <property type="protein sequence ID" value="MFD2257688.1"/>
    <property type="molecule type" value="Genomic_DNA"/>
</dbReference>